<evidence type="ECO:0000313" key="2">
    <source>
        <dbReference type="Proteomes" id="UP000694865"/>
    </source>
</evidence>
<accession>A0ABM0MJX2</accession>
<dbReference type="Pfam" id="PF10494">
    <property type="entry name" value="Stk19"/>
    <property type="match status" value="1"/>
</dbReference>
<evidence type="ECO:0000256" key="1">
    <source>
        <dbReference type="ARBA" id="ARBA00093458"/>
    </source>
</evidence>
<dbReference type="PANTHER" id="PTHR15243">
    <property type="entry name" value="SERINE/THREONINE-PROTEIN KINASE 19"/>
    <property type="match status" value="1"/>
</dbReference>
<reference evidence="3" key="1">
    <citation type="submission" date="2025-08" db="UniProtKB">
        <authorList>
            <consortium name="RefSeq"/>
        </authorList>
    </citation>
    <scope>IDENTIFICATION</scope>
    <source>
        <tissue evidence="3">Testes</tissue>
    </source>
</reference>
<dbReference type="PANTHER" id="PTHR15243:SF0">
    <property type="entry name" value="SERINE_THREONINE-PROTEIN KINASE 19"/>
    <property type="match status" value="1"/>
</dbReference>
<evidence type="ECO:0000313" key="3">
    <source>
        <dbReference type="RefSeq" id="XP_006820313.1"/>
    </source>
</evidence>
<comment type="similarity">
    <text evidence="1">Belongs to the STK19 family.</text>
</comment>
<sequence>MKRSKRIVPDVFKKKRKVVVSAGLQSDWGCDQDSILSNLALPNDTKVALDYVKSLLHVEVFEFRIPTIIFKHQIYSIVHNKTTVDRQLEELKEKKVIKMFKLGIAVDEFCIVFTDDYKQHVKRQEPDNKTIDKFLDTVVDRCPDVSLTKSTMINEFCFTDEEITHLVSAGLLTVRDVGSWWLAIPGAGIFMKTFVKGRQSLLRTIRKCKYQEILQKNLEEKKLAAVKKLGMNFHILDIIGAELVKKIQTTSGCLLRLNE</sequence>
<dbReference type="InterPro" id="IPR018865">
    <property type="entry name" value="STK19-like"/>
</dbReference>
<name>A0ABM0MJX2_SACKO</name>
<dbReference type="RefSeq" id="XP_006820313.1">
    <property type="nucleotide sequence ID" value="XM_006820250.1"/>
</dbReference>
<proteinExistence type="inferred from homology"/>
<dbReference type="GeneID" id="102809531"/>
<gene>
    <name evidence="3" type="primary">LOC102809531</name>
</gene>
<organism evidence="2 3">
    <name type="scientific">Saccoglossus kowalevskii</name>
    <name type="common">Acorn worm</name>
    <dbReference type="NCBI Taxonomy" id="10224"/>
    <lineage>
        <taxon>Eukaryota</taxon>
        <taxon>Metazoa</taxon>
        <taxon>Hemichordata</taxon>
        <taxon>Enteropneusta</taxon>
        <taxon>Harrimaniidae</taxon>
        <taxon>Saccoglossus</taxon>
    </lineage>
</organism>
<protein>
    <submittedName>
        <fullName evidence="3">Serine/threonine-protein kinase 19-like</fullName>
    </submittedName>
</protein>
<keyword evidence="2" id="KW-1185">Reference proteome</keyword>
<dbReference type="Proteomes" id="UP000694865">
    <property type="component" value="Unplaced"/>
</dbReference>